<gene>
    <name evidence="1" type="ORF">GCK32_022172</name>
</gene>
<evidence type="ECO:0000313" key="2">
    <source>
        <dbReference type="Proteomes" id="UP001331761"/>
    </source>
</evidence>
<accession>A0AAN8FQQ8</accession>
<dbReference type="EMBL" id="WIXE01014051">
    <property type="protein sequence ID" value="KAK5974605.1"/>
    <property type="molecule type" value="Genomic_DNA"/>
</dbReference>
<organism evidence="1 2">
    <name type="scientific">Trichostrongylus colubriformis</name>
    <name type="common">Black scour worm</name>
    <dbReference type="NCBI Taxonomy" id="6319"/>
    <lineage>
        <taxon>Eukaryota</taxon>
        <taxon>Metazoa</taxon>
        <taxon>Ecdysozoa</taxon>
        <taxon>Nematoda</taxon>
        <taxon>Chromadorea</taxon>
        <taxon>Rhabditida</taxon>
        <taxon>Rhabditina</taxon>
        <taxon>Rhabditomorpha</taxon>
        <taxon>Strongyloidea</taxon>
        <taxon>Trichostrongylidae</taxon>
        <taxon>Trichostrongylus</taxon>
    </lineage>
</organism>
<evidence type="ECO:0000313" key="1">
    <source>
        <dbReference type="EMBL" id="KAK5974605.1"/>
    </source>
</evidence>
<comment type="caution">
    <text evidence="1">The sequence shown here is derived from an EMBL/GenBank/DDBJ whole genome shotgun (WGS) entry which is preliminary data.</text>
</comment>
<dbReference type="Proteomes" id="UP001331761">
    <property type="component" value="Unassembled WGS sequence"/>
</dbReference>
<dbReference type="PANTHER" id="PTHR34401:SF6">
    <property type="entry name" value="DUF19 DOMAIN-CONTAINING PROTEIN"/>
    <property type="match status" value="1"/>
</dbReference>
<proteinExistence type="predicted"/>
<dbReference type="PANTHER" id="PTHR34401">
    <property type="entry name" value="PROTEIN CBG12388-RELATED"/>
    <property type="match status" value="1"/>
</dbReference>
<dbReference type="AlphaFoldDB" id="A0AAN8FQQ8"/>
<sequence length="84" mass="9414">QVAKQGAELITQARIAGQTVRQCSCGEQRECIDEMKAQAAECSIPCFSEFSTITDRPNDLRKCFDEKDELLHSFLSCLEQKVEG</sequence>
<protein>
    <submittedName>
        <fullName evidence="1">Uncharacterized protein</fullName>
    </submittedName>
</protein>
<keyword evidence="2" id="KW-1185">Reference proteome</keyword>
<reference evidence="1 2" key="1">
    <citation type="submission" date="2019-10" db="EMBL/GenBank/DDBJ databases">
        <title>Assembly and Annotation for the nematode Trichostrongylus colubriformis.</title>
        <authorList>
            <person name="Martin J."/>
        </authorList>
    </citation>
    <scope>NUCLEOTIDE SEQUENCE [LARGE SCALE GENOMIC DNA]</scope>
    <source>
        <strain evidence="1">G859</strain>
        <tissue evidence="1">Whole worm</tissue>
    </source>
</reference>
<name>A0AAN8FQQ8_TRICO</name>
<feature type="non-terminal residue" evidence="1">
    <location>
        <position position="1"/>
    </location>
</feature>